<reference evidence="2" key="1">
    <citation type="journal article" date="2014" name="Int. J. Syst. Evol. Microbiol.">
        <title>Complete genome sequence of Corynebacterium casei LMG S-19264T (=DSM 44701T), isolated from a smear-ripened cheese.</title>
        <authorList>
            <consortium name="US DOE Joint Genome Institute (JGI-PGF)"/>
            <person name="Walter F."/>
            <person name="Albersmeier A."/>
            <person name="Kalinowski J."/>
            <person name="Ruckert C."/>
        </authorList>
    </citation>
    <scope>NUCLEOTIDE SEQUENCE</scope>
    <source>
        <strain evidence="2">CGMCC 4.5737</strain>
    </source>
</reference>
<keyword evidence="1" id="KW-0472">Membrane</keyword>
<evidence type="ECO:0000313" key="2">
    <source>
        <dbReference type="EMBL" id="GGM32962.1"/>
    </source>
</evidence>
<feature type="transmembrane region" description="Helical" evidence="1">
    <location>
        <begin position="361"/>
        <end position="377"/>
    </location>
</feature>
<name>A0A8J3FS96_9PSEU</name>
<keyword evidence="3" id="KW-1185">Reference proteome</keyword>
<sequence>MPPVDEGSGANREMPMSGRTMMSARGISPWYRPMAARNSSESHRPATPLELFFDLCFVVAVGQAAARLHHSVSEAHFGTGLVSYALVFFAIWWAWLNFTWFASAYDTDDGVYRVTTLVQIAGALILAAGVPPAFDQRDFTVITIGYVVMRLALVSQWLRAASTDVAGRRTALRYASGVSLVQIGWIARLGLPEPWGMVGFAVLVLGEFAVPVFAESARPTTWHPRHIAERYGLFTIIVLGELIIGTAFAMQSAIEETAVTAALLSVAASGLVMVFGMWWLYFDQPAHETLSSNRTAFVWGYGHYLIFASAAAVGAGLEVGIDFDTHQTHISPLAAGMAVAVPVALFLISVWGLHVRPHHRGPLLNSAFPLAAVLILVTPLTPLPLPLIALIVAALVGVNIATKPCDEAIQTS</sequence>
<evidence type="ECO:0000313" key="3">
    <source>
        <dbReference type="Proteomes" id="UP000637578"/>
    </source>
</evidence>
<feature type="transmembrane region" description="Helical" evidence="1">
    <location>
        <begin position="333"/>
        <end position="354"/>
    </location>
</feature>
<dbReference type="Pfam" id="PF06772">
    <property type="entry name" value="LtrA"/>
    <property type="match status" value="1"/>
</dbReference>
<dbReference type="Proteomes" id="UP000637578">
    <property type="component" value="Unassembled WGS sequence"/>
</dbReference>
<feature type="transmembrane region" description="Helical" evidence="1">
    <location>
        <begin position="233"/>
        <end position="254"/>
    </location>
</feature>
<feature type="transmembrane region" description="Helical" evidence="1">
    <location>
        <begin position="260"/>
        <end position="281"/>
    </location>
</feature>
<dbReference type="AlphaFoldDB" id="A0A8J3FS96"/>
<gene>
    <name evidence="2" type="ORF">GCM10012275_00420</name>
</gene>
<accession>A0A8J3FS96</accession>
<dbReference type="PANTHER" id="PTHR36840:SF1">
    <property type="entry name" value="BLL5714 PROTEIN"/>
    <property type="match status" value="1"/>
</dbReference>
<dbReference type="InterPro" id="IPR010640">
    <property type="entry name" value="Low_temperature_requirement_A"/>
</dbReference>
<feature type="transmembrane region" description="Helical" evidence="1">
    <location>
        <begin position="195"/>
        <end position="213"/>
    </location>
</feature>
<feature type="transmembrane region" description="Helical" evidence="1">
    <location>
        <begin position="171"/>
        <end position="189"/>
    </location>
</feature>
<reference evidence="2" key="2">
    <citation type="submission" date="2020-09" db="EMBL/GenBank/DDBJ databases">
        <authorList>
            <person name="Sun Q."/>
            <person name="Zhou Y."/>
        </authorList>
    </citation>
    <scope>NUCLEOTIDE SEQUENCE</scope>
    <source>
        <strain evidence="2">CGMCC 4.5737</strain>
    </source>
</reference>
<feature type="transmembrane region" description="Helical" evidence="1">
    <location>
        <begin position="81"/>
        <end position="102"/>
    </location>
</feature>
<keyword evidence="1" id="KW-1133">Transmembrane helix</keyword>
<dbReference type="PANTHER" id="PTHR36840">
    <property type="entry name" value="BLL5714 PROTEIN"/>
    <property type="match status" value="1"/>
</dbReference>
<keyword evidence="1" id="KW-0812">Transmembrane</keyword>
<proteinExistence type="predicted"/>
<evidence type="ECO:0000256" key="1">
    <source>
        <dbReference type="SAM" id="Phobius"/>
    </source>
</evidence>
<feature type="transmembrane region" description="Helical" evidence="1">
    <location>
        <begin position="140"/>
        <end position="159"/>
    </location>
</feature>
<protein>
    <submittedName>
        <fullName evidence="2">Membrane protein</fullName>
    </submittedName>
</protein>
<organism evidence="2 3">
    <name type="scientific">Longimycelium tulufanense</name>
    <dbReference type="NCBI Taxonomy" id="907463"/>
    <lineage>
        <taxon>Bacteria</taxon>
        <taxon>Bacillati</taxon>
        <taxon>Actinomycetota</taxon>
        <taxon>Actinomycetes</taxon>
        <taxon>Pseudonocardiales</taxon>
        <taxon>Pseudonocardiaceae</taxon>
        <taxon>Longimycelium</taxon>
    </lineage>
</organism>
<feature type="transmembrane region" description="Helical" evidence="1">
    <location>
        <begin position="114"/>
        <end position="134"/>
    </location>
</feature>
<dbReference type="EMBL" id="BMMK01000001">
    <property type="protein sequence ID" value="GGM32962.1"/>
    <property type="molecule type" value="Genomic_DNA"/>
</dbReference>
<feature type="transmembrane region" description="Helical" evidence="1">
    <location>
        <begin position="301"/>
        <end position="321"/>
    </location>
</feature>
<feature type="transmembrane region" description="Helical" evidence="1">
    <location>
        <begin position="383"/>
        <end position="402"/>
    </location>
</feature>
<comment type="caution">
    <text evidence="2">The sequence shown here is derived from an EMBL/GenBank/DDBJ whole genome shotgun (WGS) entry which is preliminary data.</text>
</comment>